<dbReference type="AlphaFoldDB" id="X0W0N4"/>
<dbReference type="EMBL" id="BARS01020355">
    <property type="protein sequence ID" value="GAG06306.1"/>
    <property type="molecule type" value="Genomic_DNA"/>
</dbReference>
<name>X0W0N4_9ZZZZ</name>
<comment type="caution">
    <text evidence="1">The sequence shown here is derived from an EMBL/GenBank/DDBJ whole genome shotgun (WGS) entry which is preliminary data.</text>
</comment>
<protein>
    <submittedName>
        <fullName evidence="1">Uncharacterized protein</fullName>
    </submittedName>
</protein>
<sequence length="98" mass="10086">MASVKQNFIVNIITKGHKLALDVSNKIKENLSGAGANTAKTTQAFGKTTDAMANHAKKAKGVANATTNSTKAFSKMEQGMVGGLVPAYATVAANVFAT</sequence>
<accession>X0W0N4</accession>
<proteinExistence type="predicted"/>
<gene>
    <name evidence="1" type="ORF">S01H1_32834</name>
</gene>
<organism evidence="1">
    <name type="scientific">marine sediment metagenome</name>
    <dbReference type="NCBI Taxonomy" id="412755"/>
    <lineage>
        <taxon>unclassified sequences</taxon>
        <taxon>metagenomes</taxon>
        <taxon>ecological metagenomes</taxon>
    </lineage>
</organism>
<evidence type="ECO:0000313" key="1">
    <source>
        <dbReference type="EMBL" id="GAG06306.1"/>
    </source>
</evidence>
<feature type="non-terminal residue" evidence="1">
    <location>
        <position position="98"/>
    </location>
</feature>
<reference evidence="1" key="1">
    <citation type="journal article" date="2014" name="Front. Microbiol.">
        <title>High frequency of phylogenetically diverse reductive dehalogenase-homologous genes in deep subseafloor sedimentary metagenomes.</title>
        <authorList>
            <person name="Kawai M."/>
            <person name="Futagami T."/>
            <person name="Toyoda A."/>
            <person name="Takaki Y."/>
            <person name="Nishi S."/>
            <person name="Hori S."/>
            <person name="Arai W."/>
            <person name="Tsubouchi T."/>
            <person name="Morono Y."/>
            <person name="Uchiyama I."/>
            <person name="Ito T."/>
            <person name="Fujiyama A."/>
            <person name="Inagaki F."/>
            <person name="Takami H."/>
        </authorList>
    </citation>
    <scope>NUCLEOTIDE SEQUENCE</scope>
    <source>
        <strain evidence="1">Expedition CK06-06</strain>
    </source>
</reference>